<evidence type="ECO:0000313" key="3">
    <source>
        <dbReference type="Proteomes" id="UP000001471"/>
    </source>
</evidence>
<protein>
    <submittedName>
        <fullName evidence="2">Uncharacterized protein</fullName>
    </submittedName>
</protein>
<evidence type="ECO:0000313" key="2">
    <source>
        <dbReference type="EMBL" id="EDU40823.1"/>
    </source>
</evidence>
<proteinExistence type="predicted"/>
<accession>B2VW23</accession>
<gene>
    <name evidence="2" type="ORF">PTRG_01385</name>
</gene>
<dbReference type="EMBL" id="DS231615">
    <property type="protein sequence ID" value="EDU40823.1"/>
    <property type="molecule type" value="Genomic_DNA"/>
</dbReference>
<dbReference type="AlphaFoldDB" id="B2VW23"/>
<dbReference type="Proteomes" id="UP000001471">
    <property type="component" value="Unassembled WGS sequence"/>
</dbReference>
<dbReference type="InParanoid" id="B2VW23"/>
<organism evidence="2 3">
    <name type="scientific">Pyrenophora tritici-repentis (strain Pt-1C-BFP)</name>
    <name type="common">Wheat tan spot fungus</name>
    <name type="synonym">Drechslera tritici-repentis</name>
    <dbReference type="NCBI Taxonomy" id="426418"/>
    <lineage>
        <taxon>Eukaryota</taxon>
        <taxon>Fungi</taxon>
        <taxon>Dikarya</taxon>
        <taxon>Ascomycota</taxon>
        <taxon>Pezizomycotina</taxon>
        <taxon>Dothideomycetes</taxon>
        <taxon>Pleosporomycetidae</taxon>
        <taxon>Pleosporales</taxon>
        <taxon>Pleosporineae</taxon>
        <taxon>Pleosporaceae</taxon>
        <taxon>Pyrenophora</taxon>
    </lineage>
</organism>
<evidence type="ECO:0000256" key="1">
    <source>
        <dbReference type="SAM" id="Phobius"/>
    </source>
</evidence>
<keyword evidence="1" id="KW-0812">Transmembrane</keyword>
<keyword evidence="1" id="KW-0472">Membrane</keyword>
<name>B2VW23_PYRTR</name>
<sequence length="64" mass="7096">MAGNGNAQPPFVIVFIGLHFITTISALSNFLAILWPRTLLCMISSRDPRHEPALRHGNQKNIQA</sequence>
<reference evidence="3" key="1">
    <citation type="journal article" date="2013" name="G3 (Bethesda)">
        <title>Comparative genomics of a plant-pathogenic fungus, Pyrenophora tritici-repentis, reveals transduplication and the impact of repeat elements on pathogenicity and population divergence.</title>
        <authorList>
            <person name="Manning V.A."/>
            <person name="Pandelova I."/>
            <person name="Dhillon B."/>
            <person name="Wilhelm L.J."/>
            <person name="Goodwin S.B."/>
            <person name="Berlin A.M."/>
            <person name="Figueroa M."/>
            <person name="Freitag M."/>
            <person name="Hane J.K."/>
            <person name="Henrissat B."/>
            <person name="Holman W.H."/>
            <person name="Kodira C.D."/>
            <person name="Martin J."/>
            <person name="Oliver R.P."/>
            <person name="Robbertse B."/>
            <person name="Schackwitz W."/>
            <person name="Schwartz D.C."/>
            <person name="Spatafora J.W."/>
            <person name="Turgeon B.G."/>
            <person name="Yandava C."/>
            <person name="Young S."/>
            <person name="Zhou S."/>
            <person name="Zeng Q."/>
            <person name="Grigoriev I.V."/>
            <person name="Ma L.-J."/>
            <person name="Ciuffetti L.M."/>
        </authorList>
    </citation>
    <scope>NUCLEOTIDE SEQUENCE [LARGE SCALE GENOMIC DNA]</scope>
    <source>
        <strain evidence="3">Pt-1C-BFP</strain>
    </source>
</reference>
<feature type="transmembrane region" description="Helical" evidence="1">
    <location>
        <begin position="12"/>
        <end position="35"/>
    </location>
</feature>
<dbReference type="HOGENOM" id="CLU_2868703_0_0_1"/>
<keyword evidence="1" id="KW-1133">Transmembrane helix</keyword>